<dbReference type="SUPFAM" id="SSF52777">
    <property type="entry name" value="CoA-dependent acyltransferases"/>
    <property type="match status" value="1"/>
</dbReference>
<sequence length="238" mass="26053">MTVGLPIIEVPRVSHSNLLLTAWTLAVAIVENSNDILIANEISGRGSSFPEVEKLAAFVVTAIPLCVGIHSGTIREHAALVQSHTIEAMAIQHTINWDEQLVSQMETSAYWVLINDEDGYEEPTTEALHLQRTRAEKIGLGMWPFHLTFNVHPGNTSVELQALFNTDMVGVDKALRLYACFKFLVGSIFAPGGLDLKTTELVSAVNKLFQGNGSIMEEVKAVSSIESWFPGPGYNPYS</sequence>
<organism evidence="1 2">
    <name type="scientific">Aspergillus sergii</name>
    <dbReference type="NCBI Taxonomy" id="1034303"/>
    <lineage>
        <taxon>Eukaryota</taxon>
        <taxon>Fungi</taxon>
        <taxon>Dikarya</taxon>
        <taxon>Ascomycota</taxon>
        <taxon>Pezizomycotina</taxon>
        <taxon>Eurotiomycetes</taxon>
        <taxon>Eurotiomycetidae</taxon>
        <taxon>Eurotiales</taxon>
        <taxon>Aspergillaceae</taxon>
        <taxon>Aspergillus</taxon>
        <taxon>Aspergillus subgen. Circumdati</taxon>
    </lineage>
</organism>
<keyword evidence="2" id="KW-1185">Reference proteome</keyword>
<gene>
    <name evidence="1" type="ORF">BDV39DRAFT_199038</name>
</gene>
<reference evidence="2" key="1">
    <citation type="submission" date="2019-04" db="EMBL/GenBank/DDBJ databases">
        <title>Friends and foes A comparative genomics studyof 23 Aspergillus species from section Flavi.</title>
        <authorList>
            <consortium name="DOE Joint Genome Institute"/>
            <person name="Kjaerbolling I."/>
            <person name="Vesth T."/>
            <person name="Frisvad J.C."/>
            <person name="Nybo J.L."/>
            <person name="Theobald S."/>
            <person name="Kildgaard S."/>
            <person name="Isbrandt T."/>
            <person name="Kuo A."/>
            <person name="Sato A."/>
            <person name="Lyhne E.K."/>
            <person name="Kogle M.E."/>
            <person name="Wiebenga A."/>
            <person name="Kun R.S."/>
            <person name="Lubbers R.J."/>
            <person name="Makela M.R."/>
            <person name="Barry K."/>
            <person name="Chovatia M."/>
            <person name="Clum A."/>
            <person name="Daum C."/>
            <person name="Haridas S."/>
            <person name="He G."/>
            <person name="LaButti K."/>
            <person name="Lipzen A."/>
            <person name="Mondo S."/>
            <person name="Riley R."/>
            <person name="Salamov A."/>
            <person name="Simmons B.A."/>
            <person name="Magnuson J.K."/>
            <person name="Henrissat B."/>
            <person name="Mortensen U.H."/>
            <person name="Larsen T.O."/>
            <person name="Devries R.P."/>
            <person name="Grigoriev I.V."/>
            <person name="Machida M."/>
            <person name="Baker S.E."/>
            <person name="Andersen M.R."/>
        </authorList>
    </citation>
    <scope>NUCLEOTIDE SEQUENCE [LARGE SCALE GENOMIC DNA]</scope>
    <source>
        <strain evidence="2">CBS 130017</strain>
    </source>
</reference>
<protein>
    <submittedName>
        <fullName evidence="1">Uncharacterized protein</fullName>
    </submittedName>
</protein>
<proteinExistence type="predicted"/>
<dbReference type="AlphaFoldDB" id="A0A5N6XNY6"/>
<evidence type="ECO:0000313" key="1">
    <source>
        <dbReference type="EMBL" id="KAE8333310.1"/>
    </source>
</evidence>
<dbReference type="Proteomes" id="UP000325945">
    <property type="component" value="Unassembled WGS sequence"/>
</dbReference>
<dbReference type="Gene3D" id="3.30.559.30">
    <property type="entry name" value="Nonribosomal peptide synthetase, condensation domain"/>
    <property type="match status" value="1"/>
</dbReference>
<name>A0A5N6XNY6_9EURO</name>
<evidence type="ECO:0000313" key="2">
    <source>
        <dbReference type="Proteomes" id="UP000325945"/>
    </source>
</evidence>
<dbReference type="EMBL" id="ML741762">
    <property type="protein sequence ID" value="KAE8333310.1"/>
    <property type="molecule type" value="Genomic_DNA"/>
</dbReference>
<accession>A0A5N6XNY6</accession>